<dbReference type="VEuPathDB" id="VectorBase:PPAI000865"/>
<dbReference type="FunFam" id="2.60.120.10:FF:000135">
    <property type="entry name" value="Neuropathy target esterase sws"/>
    <property type="match status" value="1"/>
</dbReference>
<evidence type="ECO:0000256" key="6">
    <source>
        <dbReference type="ARBA" id="ARBA00022801"/>
    </source>
</evidence>
<dbReference type="Pfam" id="PF24179">
    <property type="entry name" value="NTE_Ploop"/>
    <property type="match status" value="1"/>
</dbReference>
<protein>
    <recommendedName>
        <fullName evidence="3">lysophospholipase</fullName>
        <ecNumber evidence="3">3.1.1.5</ecNumber>
    </recommendedName>
</protein>
<keyword evidence="6" id="KW-0378">Hydrolase</keyword>
<dbReference type="Proteomes" id="UP000092462">
    <property type="component" value="Unassembled WGS sequence"/>
</dbReference>
<evidence type="ECO:0000256" key="1">
    <source>
        <dbReference type="ARBA" id="ARBA00004389"/>
    </source>
</evidence>
<reference evidence="13" key="1">
    <citation type="submission" date="2022-08" db="UniProtKB">
        <authorList>
            <consortium name="EnsemblMetazoa"/>
        </authorList>
    </citation>
    <scope>IDENTIFICATION</scope>
    <source>
        <strain evidence="13">Israel</strain>
    </source>
</reference>
<dbReference type="InterPro" id="IPR056556">
    <property type="entry name" value="NTE1_P-loop_dom"/>
</dbReference>
<evidence type="ECO:0000256" key="7">
    <source>
        <dbReference type="ARBA" id="ARBA00022824"/>
    </source>
</evidence>
<accession>A0A1B0D0J3</accession>
<dbReference type="SUPFAM" id="SSF51206">
    <property type="entry name" value="cAMP-binding domain-like"/>
    <property type="match status" value="3"/>
</dbReference>
<comment type="similarity">
    <text evidence="2">Belongs to the NTE family.</text>
</comment>
<dbReference type="PANTHER" id="PTHR23011">
    <property type="entry name" value="CYCLIC NUCLEOTIDE-BINDING DOMAIN CONTAINING PROTEIN"/>
    <property type="match status" value="1"/>
</dbReference>
<name>A0A1B0D0J3_PHLPP</name>
<keyword evidence="14" id="KW-1185">Reference proteome</keyword>
<dbReference type="EMBL" id="AJVK01021459">
    <property type="status" value="NOT_ANNOTATED_CDS"/>
    <property type="molecule type" value="Genomic_DNA"/>
</dbReference>
<dbReference type="CDD" id="cd00038">
    <property type="entry name" value="CAP_ED"/>
    <property type="match status" value="3"/>
</dbReference>
<evidence type="ECO:0000256" key="4">
    <source>
        <dbReference type="ARBA" id="ARBA00022553"/>
    </source>
</evidence>
<keyword evidence="9" id="KW-1133">Transmembrane helix</keyword>
<dbReference type="EnsemblMetazoa" id="PPAI000865-RA">
    <property type="protein sequence ID" value="PPAI000865-PA"/>
    <property type="gene ID" value="PPAI000865"/>
</dbReference>
<dbReference type="Gene3D" id="2.60.120.10">
    <property type="entry name" value="Jelly Rolls"/>
    <property type="match status" value="3"/>
</dbReference>
<keyword evidence="10" id="KW-0443">Lipid metabolism</keyword>
<evidence type="ECO:0000256" key="8">
    <source>
        <dbReference type="ARBA" id="ARBA00022963"/>
    </source>
</evidence>
<keyword evidence="7" id="KW-0256">Endoplasmic reticulum</keyword>
<evidence type="ECO:0000259" key="12">
    <source>
        <dbReference type="PROSITE" id="PS50042"/>
    </source>
</evidence>
<keyword evidence="11" id="KW-0472">Membrane</keyword>
<evidence type="ECO:0000256" key="5">
    <source>
        <dbReference type="ARBA" id="ARBA00022692"/>
    </source>
</evidence>
<dbReference type="AlphaFoldDB" id="A0A1B0D0J3"/>
<evidence type="ECO:0000256" key="11">
    <source>
        <dbReference type="ARBA" id="ARBA00023136"/>
    </source>
</evidence>
<dbReference type="SMART" id="SM00100">
    <property type="entry name" value="cNMP"/>
    <property type="match status" value="3"/>
</dbReference>
<feature type="domain" description="Cyclic nucleotide-binding" evidence="12">
    <location>
        <begin position="517"/>
        <end position="599"/>
    </location>
</feature>
<sequence length="812" mass="92252">MSLFSVFKSQTSPEEGTEVSEAPYYVVFSECVKDSIFWTVGAFAFTVIIVCLYRWRKWHVESLEKIAAKALWMSGYENSGYRFRKRDKVMFYGRRMLRKMKSLSDQAYSGQGRKRRAVMRFARRILQMQKDNMPMQLKVLEPPAEFLEESREGSLGMPPDVLYMLQSIRIFGHFEKPVFFKLCKFTEVISLQTGEFLFKIGDTDDSVYVVQTGSINVSINNADGTTMSLKIIHKGETVTSLLSFIDVLAGSSSVYKTVTARAMEPTQVIRLPMYAFKEVFDESPDLLVRVVQVIMVRLERSSPGHKRTNSTYLEEVMALYGYSGDRPDMLADLATTECATGSCGRKVSSTKMVDEKSIHYVYALDSFVRELGLQDEDKHLLEGSMEVREYQAGATIIREGDNNDNVSLIFLLSGSLQVYQFRYTYSQNGTIKQENTEVHVLSIHPGEFDGGLAVITGEASLYTIRAKHFSRVALLSRSTVYNVMRERPKTVLDIANSVVRKLSPLVRQCDFALDWMFLESGRAVFRQDEQSDSTYIVLSGRIRSVATHSNGKKEIVGEYGKGDLVGLVEMITDTTRTTTAMAVRDSELAKLPQGLFNAIKLRHPMVVTQLFGLLSHRLLGSVQGRHSRAMTSQTVEPNHIKHKYSTVAIVPVNEDVPLSAFTYELYHSLCAIGPTLRLTSDVVRKTLGANILDSANEYRLTSWLAQQEDRNMLALYQCDNIVSPWTQRCWRQADVILIVGVGDHGPGVGSMEREIDRLMLRTQKELVILHPDNSTTKPTNTVQWLNMRSWVMKHHHIQCKKRMFTRKSQYRI</sequence>
<evidence type="ECO:0000313" key="14">
    <source>
        <dbReference type="Proteomes" id="UP000092462"/>
    </source>
</evidence>
<dbReference type="InterPro" id="IPR000595">
    <property type="entry name" value="cNMP-bd_dom"/>
</dbReference>
<proteinExistence type="inferred from homology"/>
<dbReference type="Pfam" id="PF00027">
    <property type="entry name" value="cNMP_binding"/>
    <property type="match status" value="3"/>
</dbReference>
<feature type="domain" description="Cyclic nucleotide-binding" evidence="12">
    <location>
        <begin position="170"/>
        <end position="297"/>
    </location>
</feature>
<dbReference type="GO" id="GO:0005789">
    <property type="term" value="C:endoplasmic reticulum membrane"/>
    <property type="evidence" value="ECO:0007669"/>
    <property type="project" value="UniProtKB-SubCell"/>
</dbReference>
<dbReference type="GO" id="GO:0016042">
    <property type="term" value="P:lipid catabolic process"/>
    <property type="evidence" value="ECO:0007669"/>
    <property type="project" value="UniProtKB-KW"/>
</dbReference>
<dbReference type="FunFam" id="2.60.120.10:FF:000010">
    <property type="entry name" value="neuropathy target esterase isoform X1"/>
    <property type="match status" value="1"/>
</dbReference>
<keyword evidence="5" id="KW-0812">Transmembrane</keyword>
<dbReference type="GO" id="GO:0004622">
    <property type="term" value="F:phosphatidylcholine lysophospholipase activity"/>
    <property type="evidence" value="ECO:0007669"/>
    <property type="project" value="UniProtKB-EC"/>
</dbReference>
<evidence type="ECO:0000256" key="2">
    <source>
        <dbReference type="ARBA" id="ARBA00006636"/>
    </source>
</evidence>
<organism evidence="13 14">
    <name type="scientific">Phlebotomus papatasi</name>
    <name type="common">Sandfly</name>
    <dbReference type="NCBI Taxonomy" id="29031"/>
    <lineage>
        <taxon>Eukaryota</taxon>
        <taxon>Metazoa</taxon>
        <taxon>Ecdysozoa</taxon>
        <taxon>Arthropoda</taxon>
        <taxon>Hexapoda</taxon>
        <taxon>Insecta</taxon>
        <taxon>Pterygota</taxon>
        <taxon>Neoptera</taxon>
        <taxon>Endopterygota</taxon>
        <taxon>Diptera</taxon>
        <taxon>Nematocera</taxon>
        <taxon>Psychodoidea</taxon>
        <taxon>Psychodidae</taxon>
        <taxon>Phlebotomus</taxon>
        <taxon>Phlebotomus</taxon>
    </lineage>
</organism>
<evidence type="ECO:0000313" key="13">
    <source>
        <dbReference type="EnsemblMetazoa" id="PPAI000865-PA"/>
    </source>
</evidence>
<dbReference type="InterPro" id="IPR014710">
    <property type="entry name" value="RmlC-like_jellyroll"/>
</dbReference>
<feature type="domain" description="Cyclic nucleotide-binding" evidence="12">
    <location>
        <begin position="372"/>
        <end position="484"/>
    </location>
</feature>
<keyword evidence="8" id="KW-0442">Lipid degradation</keyword>
<evidence type="ECO:0000256" key="3">
    <source>
        <dbReference type="ARBA" id="ARBA00013274"/>
    </source>
</evidence>
<dbReference type="EC" id="3.1.1.5" evidence="3"/>
<evidence type="ECO:0000256" key="9">
    <source>
        <dbReference type="ARBA" id="ARBA00022989"/>
    </source>
</evidence>
<keyword evidence="4" id="KW-0597">Phosphoprotein</keyword>
<comment type="subcellular location">
    <subcellularLocation>
        <location evidence="1">Endoplasmic reticulum membrane</location>
        <topology evidence="1">Single-pass membrane protein</topology>
    </subcellularLocation>
</comment>
<dbReference type="PANTHER" id="PTHR23011:SF28">
    <property type="entry name" value="CYCLIC NUCLEOTIDE-BINDING DOMAIN CONTAINING PROTEIN"/>
    <property type="match status" value="1"/>
</dbReference>
<dbReference type="InterPro" id="IPR018490">
    <property type="entry name" value="cNMP-bd_dom_sf"/>
</dbReference>
<dbReference type="EMBL" id="AJVK01021458">
    <property type="status" value="NOT_ANNOTATED_CDS"/>
    <property type="molecule type" value="Genomic_DNA"/>
</dbReference>
<dbReference type="PROSITE" id="PS50042">
    <property type="entry name" value="CNMP_BINDING_3"/>
    <property type="match status" value="3"/>
</dbReference>
<evidence type="ECO:0000256" key="10">
    <source>
        <dbReference type="ARBA" id="ARBA00023098"/>
    </source>
</evidence>